<evidence type="ECO:0000256" key="1">
    <source>
        <dbReference type="SAM" id="Phobius"/>
    </source>
</evidence>
<dbReference type="Proteomes" id="UP001338125">
    <property type="component" value="Unassembled WGS sequence"/>
</dbReference>
<protein>
    <submittedName>
        <fullName evidence="2">Uncharacterized protein</fullName>
    </submittedName>
</protein>
<keyword evidence="1" id="KW-1133">Transmembrane helix</keyword>
<keyword evidence="1" id="KW-0812">Transmembrane</keyword>
<evidence type="ECO:0000313" key="3">
    <source>
        <dbReference type="Proteomes" id="UP001338125"/>
    </source>
</evidence>
<proteinExistence type="predicted"/>
<name>A0ABR0SYN0_9HYPO</name>
<keyword evidence="3" id="KW-1185">Reference proteome</keyword>
<accession>A0ABR0SYN0</accession>
<dbReference type="EMBL" id="JAVFKD010000002">
    <property type="protein sequence ID" value="KAK5996870.1"/>
    <property type="molecule type" value="Genomic_DNA"/>
</dbReference>
<organism evidence="2 3">
    <name type="scientific">Cladobotryum mycophilum</name>
    <dbReference type="NCBI Taxonomy" id="491253"/>
    <lineage>
        <taxon>Eukaryota</taxon>
        <taxon>Fungi</taxon>
        <taxon>Dikarya</taxon>
        <taxon>Ascomycota</taxon>
        <taxon>Pezizomycotina</taxon>
        <taxon>Sordariomycetes</taxon>
        <taxon>Hypocreomycetidae</taxon>
        <taxon>Hypocreales</taxon>
        <taxon>Hypocreaceae</taxon>
        <taxon>Cladobotryum</taxon>
    </lineage>
</organism>
<keyword evidence="1" id="KW-0472">Membrane</keyword>
<evidence type="ECO:0000313" key="2">
    <source>
        <dbReference type="EMBL" id="KAK5996870.1"/>
    </source>
</evidence>
<sequence length="46" mass="4905">MGLLPQPPLPGVPLRKRLAMMDYIGAVLSSATFLCIMIATNFSGVL</sequence>
<feature type="transmembrane region" description="Helical" evidence="1">
    <location>
        <begin position="20"/>
        <end position="42"/>
    </location>
</feature>
<reference evidence="2 3" key="1">
    <citation type="submission" date="2024-01" db="EMBL/GenBank/DDBJ databases">
        <title>Complete genome of Cladobotryum mycophilum ATHUM6906.</title>
        <authorList>
            <person name="Christinaki A.C."/>
            <person name="Myridakis A.I."/>
            <person name="Kouvelis V.N."/>
        </authorList>
    </citation>
    <scope>NUCLEOTIDE SEQUENCE [LARGE SCALE GENOMIC DNA]</scope>
    <source>
        <strain evidence="2 3">ATHUM6906</strain>
    </source>
</reference>
<comment type="caution">
    <text evidence="2">The sequence shown here is derived from an EMBL/GenBank/DDBJ whole genome shotgun (WGS) entry which is preliminary data.</text>
</comment>
<gene>
    <name evidence="2" type="ORF">PT974_02215</name>
</gene>